<reference evidence="2" key="1">
    <citation type="submission" date="2020-09" db="EMBL/GenBank/DDBJ databases">
        <title>Brevundimonas sp. LVF2 isolated from a puddle in Goettingen, Germany.</title>
        <authorList>
            <person name="Friedrich I."/>
            <person name="Klassen A."/>
            <person name="Hannes N."/>
            <person name="Schneider D."/>
            <person name="Hertel R."/>
            <person name="Daniel R."/>
        </authorList>
    </citation>
    <scope>NUCLEOTIDE SEQUENCE</scope>
    <source>
        <strain evidence="2">LVF2</strain>
    </source>
</reference>
<evidence type="ECO:0000313" key="2">
    <source>
        <dbReference type="EMBL" id="QTC90314.1"/>
    </source>
</evidence>
<dbReference type="GO" id="GO:0003677">
    <property type="term" value="F:DNA binding"/>
    <property type="evidence" value="ECO:0007669"/>
    <property type="project" value="InterPro"/>
</dbReference>
<dbReference type="Proteomes" id="UP000663918">
    <property type="component" value="Chromosome"/>
</dbReference>
<feature type="domain" description="HTH cro/C1-type" evidence="1">
    <location>
        <begin position="5"/>
        <end position="59"/>
    </location>
</feature>
<dbReference type="AlphaFoldDB" id="A0A975BZZ7"/>
<gene>
    <name evidence="2" type="ORF">IFJ75_13650</name>
</gene>
<dbReference type="RefSeq" id="WP_207868733.1">
    <property type="nucleotide sequence ID" value="NZ_CP062222.1"/>
</dbReference>
<dbReference type="CDD" id="cd00093">
    <property type="entry name" value="HTH_XRE"/>
    <property type="match status" value="1"/>
</dbReference>
<dbReference type="Gene3D" id="1.10.260.40">
    <property type="entry name" value="lambda repressor-like DNA-binding domains"/>
    <property type="match status" value="1"/>
</dbReference>
<dbReference type="PROSITE" id="PS50943">
    <property type="entry name" value="HTH_CROC1"/>
    <property type="match status" value="1"/>
</dbReference>
<evidence type="ECO:0000259" key="1">
    <source>
        <dbReference type="PROSITE" id="PS50943"/>
    </source>
</evidence>
<dbReference type="InterPro" id="IPR010982">
    <property type="entry name" value="Lambda_DNA-bd_dom_sf"/>
</dbReference>
<organism evidence="2 3">
    <name type="scientific">Brevundimonas goettingensis</name>
    <dbReference type="NCBI Taxonomy" id="2774190"/>
    <lineage>
        <taxon>Bacteria</taxon>
        <taxon>Pseudomonadati</taxon>
        <taxon>Pseudomonadota</taxon>
        <taxon>Alphaproteobacteria</taxon>
        <taxon>Caulobacterales</taxon>
        <taxon>Caulobacteraceae</taxon>
        <taxon>Brevundimonas</taxon>
    </lineage>
</organism>
<dbReference type="InterPro" id="IPR001387">
    <property type="entry name" value="Cro/C1-type_HTH"/>
</dbReference>
<dbReference type="KEGG" id="bgoe:IFJ75_13650"/>
<keyword evidence="3" id="KW-1185">Reference proteome</keyword>
<dbReference type="Pfam" id="PF13560">
    <property type="entry name" value="HTH_31"/>
    <property type="match status" value="1"/>
</dbReference>
<accession>A0A975BZZ7</accession>
<dbReference type="EMBL" id="CP062222">
    <property type="protein sequence ID" value="QTC90314.1"/>
    <property type="molecule type" value="Genomic_DNA"/>
</dbReference>
<evidence type="ECO:0000313" key="3">
    <source>
        <dbReference type="Proteomes" id="UP000663918"/>
    </source>
</evidence>
<protein>
    <submittedName>
        <fullName evidence="2">Helix-turn-helix transcriptional regulator</fullName>
    </submittedName>
</protein>
<dbReference type="SMART" id="SM00530">
    <property type="entry name" value="HTH_XRE"/>
    <property type="match status" value="1"/>
</dbReference>
<proteinExistence type="predicted"/>
<dbReference type="SUPFAM" id="SSF47413">
    <property type="entry name" value="lambda repressor-like DNA-binding domains"/>
    <property type="match status" value="1"/>
</dbReference>
<name>A0A975BZZ7_9CAUL</name>
<sequence>MSEALKRIRRLRNLSAAEVAGRMNISLRTYQDFEAGRYRLNEDYVHRFAAATDSDPQAILHAVRIGAPDLALWCADNKLLTIFEIELQRFYDRTGERIRTLEPREVIVSLSAMFEALDDESQNRQTSVDNWLEEGRKALRRRRPKPGQ</sequence>